<comment type="caution">
    <text evidence="3">The sequence shown here is derived from an EMBL/GenBank/DDBJ whole genome shotgun (WGS) entry which is preliminary data.</text>
</comment>
<dbReference type="Gene3D" id="3.40.1620.10">
    <property type="entry name" value="YefM-like domain"/>
    <property type="match status" value="1"/>
</dbReference>
<dbReference type="InterPro" id="IPR006442">
    <property type="entry name" value="Antitoxin_Phd/YefM"/>
</dbReference>
<dbReference type="AlphaFoldDB" id="A0A084ZQD1"/>
<sequence>MRIYTISQARQNISEVLNIAAAGEPIGIARRDGTSAVLISREDFSAWREARLDAEFAEIMKRHGRTIEMLTDK</sequence>
<name>A0A084ZQD1_9ENTR</name>
<organism evidence="3 4">
    <name type="scientific">Trabulsiella guamensis ATCC 49490</name>
    <dbReference type="NCBI Taxonomy" id="1005994"/>
    <lineage>
        <taxon>Bacteria</taxon>
        <taxon>Pseudomonadati</taxon>
        <taxon>Pseudomonadota</taxon>
        <taxon>Gammaproteobacteria</taxon>
        <taxon>Enterobacterales</taxon>
        <taxon>Enterobacteriaceae</taxon>
        <taxon>Trabulsiella</taxon>
    </lineage>
</organism>
<evidence type="ECO:0000256" key="2">
    <source>
        <dbReference type="RuleBase" id="RU362080"/>
    </source>
</evidence>
<comment type="similarity">
    <text evidence="1 2">Belongs to the phD/YefM antitoxin family.</text>
</comment>
<keyword evidence="4" id="KW-1185">Reference proteome</keyword>
<dbReference type="Proteomes" id="UP000028630">
    <property type="component" value="Unassembled WGS sequence"/>
</dbReference>
<comment type="function">
    <text evidence="2">Antitoxin component of a type II toxin-antitoxin (TA) system.</text>
</comment>
<evidence type="ECO:0000313" key="4">
    <source>
        <dbReference type="Proteomes" id="UP000028630"/>
    </source>
</evidence>
<protein>
    <recommendedName>
        <fullName evidence="2">Antitoxin</fullName>
    </recommendedName>
</protein>
<accession>A0A084ZQD1</accession>
<dbReference type="InterPro" id="IPR036165">
    <property type="entry name" value="YefM-like_sf"/>
</dbReference>
<evidence type="ECO:0000313" key="3">
    <source>
        <dbReference type="EMBL" id="KFB99675.1"/>
    </source>
</evidence>
<gene>
    <name evidence="3" type="ORF">GTGU_04114</name>
</gene>
<dbReference type="EMBL" id="JMTB01000114">
    <property type="protein sequence ID" value="KFB99675.1"/>
    <property type="molecule type" value="Genomic_DNA"/>
</dbReference>
<dbReference type="SUPFAM" id="SSF143120">
    <property type="entry name" value="YefM-like"/>
    <property type="match status" value="1"/>
</dbReference>
<dbReference type="NCBIfam" id="TIGR01552">
    <property type="entry name" value="phd_fam"/>
    <property type="match status" value="1"/>
</dbReference>
<evidence type="ECO:0000256" key="1">
    <source>
        <dbReference type="ARBA" id="ARBA00009981"/>
    </source>
</evidence>
<proteinExistence type="inferred from homology"/>
<dbReference type="OrthoDB" id="9802003at2"/>
<dbReference type="RefSeq" id="WP_038161583.1">
    <property type="nucleotide sequence ID" value="NZ_JMTB01000114.1"/>
</dbReference>
<dbReference type="eggNOG" id="COG2161">
    <property type="taxonomic scope" value="Bacteria"/>
</dbReference>
<reference evidence="4" key="1">
    <citation type="submission" date="2014-05" db="EMBL/GenBank/DDBJ databases">
        <title>ATOL: Assembling a taxonomically balanced genome-scale reconstruction of the evolutionary history of the Enterobacteriaceae.</title>
        <authorList>
            <person name="Plunkett G. III"/>
            <person name="Neeno-Eckwall E.C."/>
            <person name="Glasner J.D."/>
            <person name="Perna N.T."/>
        </authorList>
    </citation>
    <scope>NUCLEOTIDE SEQUENCE [LARGE SCALE GENOMIC DNA]</scope>
    <source>
        <strain evidence="4">ATCC 49490</strain>
    </source>
</reference>
<dbReference type="Pfam" id="PF02604">
    <property type="entry name" value="PhdYeFM_antitox"/>
    <property type="match status" value="1"/>
</dbReference>